<organism evidence="1 2">
    <name type="scientific">Rhodotorula paludigena</name>
    <dbReference type="NCBI Taxonomy" id="86838"/>
    <lineage>
        <taxon>Eukaryota</taxon>
        <taxon>Fungi</taxon>
        <taxon>Dikarya</taxon>
        <taxon>Basidiomycota</taxon>
        <taxon>Pucciniomycotina</taxon>
        <taxon>Microbotryomycetes</taxon>
        <taxon>Sporidiobolales</taxon>
        <taxon>Sporidiobolaceae</taxon>
        <taxon>Rhodotorula</taxon>
    </lineage>
</organism>
<sequence>MTLGAVELLIRGRTSAGGRARGLRRATVSMVQAILDLVNDMLDLASDLVQNVLDLVDGFVHDFAQPVTLFCERWE</sequence>
<dbReference type="EMBL" id="BQKY01000002">
    <property type="protein sequence ID" value="GJN88172.1"/>
    <property type="molecule type" value="Genomic_DNA"/>
</dbReference>
<comment type="caution">
    <text evidence="1">The sequence shown here is derived from an EMBL/GenBank/DDBJ whole genome shotgun (WGS) entry which is preliminary data.</text>
</comment>
<reference evidence="1 2" key="1">
    <citation type="submission" date="2021-12" db="EMBL/GenBank/DDBJ databases">
        <title>High titer production of polyol ester of fatty acids by Rhodotorula paludigena BS15 towards product separation-free biomass refinery.</title>
        <authorList>
            <person name="Mano J."/>
            <person name="Ono H."/>
            <person name="Tanaka T."/>
            <person name="Naito K."/>
            <person name="Sushida H."/>
            <person name="Ike M."/>
            <person name="Tokuyasu K."/>
            <person name="Kitaoka M."/>
        </authorList>
    </citation>
    <scope>NUCLEOTIDE SEQUENCE [LARGE SCALE GENOMIC DNA]</scope>
    <source>
        <strain evidence="1 2">BS15</strain>
    </source>
</reference>
<dbReference type="Proteomes" id="UP001342314">
    <property type="component" value="Unassembled WGS sequence"/>
</dbReference>
<keyword evidence="2" id="KW-1185">Reference proteome</keyword>
<accession>A0AAV5GFP9</accession>
<name>A0AAV5GFP9_9BASI</name>
<evidence type="ECO:0000313" key="1">
    <source>
        <dbReference type="EMBL" id="GJN88172.1"/>
    </source>
</evidence>
<proteinExistence type="predicted"/>
<protein>
    <submittedName>
        <fullName evidence="1">Uncharacterized protein</fullName>
    </submittedName>
</protein>
<dbReference type="AlphaFoldDB" id="A0AAV5GFP9"/>
<gene>
    <name evidence="1" type="ORF">Rhopal_001137-T1</name>
</gene>
<evidence type="ECO:0000313" key="2">
    <source>
        <dbReference type="Proteomes" id="UP001342314"/>
    </source>
</evidence>